<reference evidence="1 2" key="1">
    <citation type="submission" date="2024-09" db="EMBL/GenBank/DDBJ databases">
        <title>Genome sequencing and assembly of Phytophthora oleae, isolate VK10A, causative agent of rot of olive drupes.</title>
        <authorList>
            <person name="Conti Taguali S."/>
            <person name="Riolo M."/>
            <person name="La Spada F."/>
            <person name="Cacciola S.O."/>
            <person name="Dionisio G."/>
        </authorList>
    </citation>
    <scope>NUCLEOTIDE SEQUENCE [LARGE SCALE GENOMIC DNA]</scope>
    <source>
        <strain evidence="1 2">VK10A</strain>
    </source>
</reference>
<sequence>MSGVTCHFERCGCHHSALFLPEYKRTNRTKKTKILRCFPHCCPEHLNRSYCGSSLSVRVELVDPARLDAQQQQATTTTVSTINPASLLVYAHFEPAHVHSLAVNDMVDYDEVASFIQTEQTPKGTWIEGAVVSDSVADHSSLFQINPGARWYYEWESAATKAQRFTKHALRVYIFQRVQAQLRVVGLVSSSEFMVVSYRRAPSEVRAEREALEALRAVVSVQQVIPAETAPQSSDRIAATFERKSPLPGVRRVTGREELLWQNRKLWECQQQDAMTSSKQLAILYYFLGHVNASSHGSSLEQLGGVFRDQVARSRSVAVKAWGDVSEPLSWTFLEPLSQLKSETDSLNNGREMEKDDRDVLSRLVQICSSLAGWLALDSANLEIYRRFLRSYSAALLDKNRVRAGYAEAVTLMNKLVDRFTGWSEDPSASSSTSLSLLSEEIMTVVFKYDHLKPLRRVLLDLLSSNRMLGMHEFVAQLRAQYLLQHAYTMPSRHTLAWTNGTQVSAFDGAWAFNGRRSLVTPIQGSSASDVSLSCLLAFMRELARINIRPVDSQSLEIYSDFNICSVAAGKPNPNARSQAGMTLVLDSRQRFFSNFPSGVSSAVPLGGYNYGDYRGKLMSPSSFVVEIASWPLDGRCTKAALRWKFQIDSETSQSRGNLRTLVVKAVLEEGLLRMDDGNQAQSLQVVPFDLKHEAVEAWYPTYEMIGVYDRVG</sequence>
<organism evidence="1 2">
    <name type="scientific">Phytophthora oleae</name>
    <dbReference type="NCBI Taxonomy" id="2107226"/>
    <lineage>
        <taxon>Eukaryota</taxon>
        <taxon>Sar</taxon>
        <taxon>Stramenopiles</taxon>
        <taxon>Oomycota</taxon>
        <taxon>Peronosporomycetes</taxon>
        <taxon>Peronosporales</taxon>
        <taxon>Peronosporaceae</taxon>
        <taxon>Phytophthora</taxon>
    </lineage>
</organism>
<gene>
    <name evidence="1" type="ORF">V7S43_018932</name>
</gene>
<comment type="caution">
    <text evidence="1">The sequence shown here is derived from an EMBL/GenBank/DDBJ whole genome shotgun (WGS) entry which is preliminary data.</text>
</comment>
<dbReference type="AlphaFoldDB" id="A0ABD3ET95"/>
<proteinExistence type="predicted"/>
<protein>
    <submittedName>
        <fullName evidence="1">Uncharacterized protein</fullName>
    </submittedName>
</protein>
<evidence type="ECO:0000313" key="2">
    <source>
        <dbReference type="Proteomes" id="UP001632037"/>
    </source>
</evidence>
<evidence type="ECO:0000313" key="1">
    <source>
        <dbReference type="EMBL" id="KAL3656230.1"/>
    </source>
</evidence>
<name>A0ABD3ET95_9STRA</name>
<dbReference type="EMBL" id="JBIMZQ010000090">
    <property type="protein sequence ID" value="KAL3656230.1"/>
    <property type="molecule type" value="Genomic_DNA"/>
</dbReference>
<dbReference type="Proteomes" id="UP001632037">
    <property type="component" value="Unassembled WGS sequence"/>
</dbReference>
<keyword evidence="2" id="KW-1185">Reference proteome</keyword>
<accession>A0ABD3ET95</accession>